<feature type="non-terminal residue" evidence="1">
    <location>
        <position position="92"/>
    </location>
</feature>
<protein>
    <submittedName>
        <fullName evidence="1">Uncharacterized protein</fullName>
    </submittedName>
</protein>
<evidence type="ECO:0000313" key="2">
    <source>
        <dbReference type="Proteomes" id="UP000800038"/>
    </source>
</evidence>
<dbReference type="OrthoDB" id="3782401at2759"/>
<feature type="non-terminal residue" evidence="1">
    <location>
        <position position="1"/>
    </location>
</feature>
<accession>A0A6A5S8Y8</accession>
<name>A0A6A5S8Y8_9PLEO</name>
<reference evidence="1" key="1">
    <citation type="journal article" date="2020" name="Stud. Mycol.">
        <title>101 Dothideomycetes genomes: a test case for predicting lifestyles and emergence of pathogens.</title>
        <authorList>
            <person name="Haridas S."/>
            <person name="Albert R."/>
            <person name="Binder M."/>
            <person name="Bloem J."/>
            <person name="Labutti K."/>
            <person name="Salamov A."/>
            <person name="Andreopoulos B."/>
            <person name="Baker S."/>
            <person name="Barry K."/>
            <person name="Bills G."/>
            <person name="Bluhm B."/>
            <person name="Cannon C."/>
            <person name="Castanera R."/>
            <person name="Culley D."/>
            <person name="Daum C."/>
            <person name="Ezra D."/>
            <person name="Gonzalez J."/>
            <person name="Henrissat B."/>
            <person name="Kuo A."/>
            <person name="Liang C."/>
            <person name="Lipzen A."/>
            <person name="Lutzoni F."/>
            <person name="Magnuson J."/>
            <person name="Mondo S."/>
            <person name="Nolan M."/>
            <person name="Ohm R."/>
            <person name="Pangilinan J."/>
            <person name="Park H.-J."/>
            <person name="Ramirez L."/>
            <person name="Alfaro M."/>
            <person name="Sun H."/>
            <person name="Tritt A."/>
            <person name="Yoshinaga Y."/>
            <person name="Zwiers L.-H."/>
            <person name="Turgeon B."/>
            <person name="Goodwin S."/>
            <person name="Spatafora J."/>
            <person name="Crous P."/>
            <person name="Grigoriev I."/>
        </authorList>
    </citation>
    <scope>NUCLEOTIDE SEQUENCE</scope>
    <source>
        <strain evidence="1">CBS 161.51</strain>
    </source>
</reference>
<dbReference type="EMBL" id="ML976196">
    <property type="protein sequence ID" value="KAF1936323.1"/>
    <property type="molecule type" value="Genomic_DNA"/>
</dbReference>
<keyword evidence="2" id="KW-1185">Reference proteome</keyword>
<dbReference type="AlphaFoldDB" id="A0A6A5S8Y8"/>
<proteinExistence type="predicted"/>
<dbReference type="Proteomes" id="UP000800038">
    <property type="component" value="Unassembled WGS sequence"/>
</dbReference>
<sequence length="92" mass="10451">RIRDLARRRIFHINKEGFTSAFKDASFDFFTQEMCHKAFEASGLIALNAQRSKNTSSFVVLDRLEVRLRTPPASPLQDTLSKTLSNTLEFGS</sequence>
<evidence type="ECO:0000313" key="1">
    <source>
        <dbReference type="EMBL" id="KAF1936323.1"/>
    </source>
</evidence>
<gene>
    <name evidence="1" type="ORF">EJ02DRAFT_296234</name>
</gene>
<organism evidence="1 2">
    <name type="scientific">Clathrospora elynae</name>
    <dbReference type="NCBI Taxonomy" id="706981"/>
    <lineage>
        <taxon>Eukaryota</taxon>
        <taxon>Fungi</taxon>
        <taxon>Dikarya</taxon>
        <taxon>Ascomycota</taxon>
        <taxon>Pezizomycotina</taxon>
        <taxon>Dothideomycetes</taxon>
        <taxon>Pleosporomycetidae</taxon>
        <taxon>Pleosporales</taxon>
        <taxon>Diademaceae</taxon>
        <taxon>Clathrospora</taxon>
    </lineage>
</organism>